<protein>
    <submittedName>
        <fullName evidence="3">Serine hydrolase</fullName>
    </submittedName>
</protein>
<dbReference type="PANTHER" id="PTHR46825">
    <property type="entry name" value="D-ALANYL-D-ALANINE-CARBOXYPEPTIDASE/ENDOPEPTIDASE AMPH"/>
    <property type="match status" value="1"/>
</dbReference>
<keyword evidence="1" id="KW-0732">Signal</keyword>
<evidence type="ECO:0000313" key="4">
    <source>
        <dbReference type="Proteomes" id="UP000680514"/>
    </source>
</evidence>
<sequence>MRPLPRIAAGFLAALALAGCASASHDTGPVDMTRDIDALMRDYDGHVPGASVLVVRDGVPIVRRSYGFADLDGEVRATPATNYRLASVSKQFTAASVLLLMEDGKLRLDDPVRRWLPSLPAAVDAVTLRHLLTHTAGLIDYEDVMDPASDVQVHDADVLKLLEGQPRTYFAPGTGYRYSNSGYALLSLVVERASGMRYADFLRTRIFEPLGMRNTVAFEAGRSTVAHRAFGHTFQQGRWMRTDQSTTSAVLGDGGIYSSIDDLVHWDAAIREQRLLKPATWAQAFTPATKTDEADVQYGFGWRITGETLWHSGETVGFRNVIVRYPARKLTVVVLTNRDDPEPYATAKKIAALYLD</sequence>
<feature type="chain" id="PRO_5046962107" evidence="1">
    <location>
        <begin position="24"/>
        <end position="356"/>
    </location>
</feature>
<evidence type="ECO:0000256" key="1">
    <source>
        <dbReference type="SAM" id="SignalP"/>
    </source>
</evidence>
<dbReference type="GO" id="GO:0016787">
    <property type="term" value="F:hydrolase activity"/>
    <property type="evidence" value="ECO:0007669"/>
    <property type="project" value="UniProtKB-KW"/>
</dbReference>
<gene>
    <name evidence="3" type="ORF">LYSHEL_01540</name>
</gene>
<dbReference type="InterPro" id="IPR012338">
    <property type="entry name" value="Beta-lactam/transpept-like"/>
</dbReference>
<dbReference type="Pfam" id="PF00144">
    <property type="entry name" value="Beta-lactamase"/>
    <property type="match status" value="1"/>
</dbReference>
<feature type="domain" description="Beta-lactamase-related" evidence="2">
    <location>
        <begin position="37"/>
        <end position="351"/>
    </location>
</feature>
<dbReference type="PROSITE" id="PS51257">
    <property type="entry name" value="PROKAR_LIPOPROTEIN"/>
    <property type="match status" value="1"/>
</dbReference>
<dbReference type="Proteomes" id="UP000680514">
    <property type="component" value="Chromosome"/>
</dbReference>
<organism evidence="3 4">
    <name type="scientific">Lysobacter helvus</name>
    <dbReference type="NCBI Taxonomy" id="2675059"/>
    <lineage>
        <taxon>Bacteria</taxon>
        <taxon>Pseudomonadati</taxon>
        <taxon>Pseudomonadota</taxon>
        <taxon>Gammaproteobacteria</taxon>
        <taxon>Lysobacterales</taxon>
        <taxon>Lysobacteraceae</taxon>
        <taxon>Lysobacter</taxon>
    </lineage>
</organism>
<dbReference type="SUPFAM" id="SSF56601">
    <property type="entry name" value="beta-lactamase/transpeptidase-like"/>
    <property type="match status" value="1"/>
</dbReference>
<dbReference type="PANTHER" id="PTHR46825:SF9">
    <property type="entry name" value="BETA-LACTAMASE-RELATED DOMAIN-CONTAINING PROTEIN"/>
    <property type="match status" value="1"/>
</dbReference>
<dbReference type="Gene3D" id="3.40.710.10">
    <property type="entry name" value="DD-peptidase/beta-lactamase superfamily"/>
    <property type="match status" value="1"/>
</dbReference>
<proteinExistence type="predicted"/>
<accession>A0ABM7QA02</accession>
<dbReference type="InterPro" id="IPR001466">
    <property type="entry name" value="Beta-lactam-related"/>
</dbReference>
<keyword evidence="3" id="KW-0378">Hydrolase</keyword>
<evidence type="ECO:0000259" key="2">
    <source>
        <dbReference type="Pfam" id="PF00144"/>
    </source>
</evidence>
<dbReference type="InterPro" id="IPR050491">
    <property type="entry name" value="AmpC-like"/>
</dbReference>
<name>A0ABM7QA02_9GAMM</name>
<reference evidence="3 4" key="1">
    <citation type="submission" date="2021-03" db="EMBL/GenBank/DDBJ databases">
        <title>Complete Genome Sequences of Two Lysobacter Strains Isolated from Sea Water (Lysobacter caseinilyticus) and Soil (Lysobacter helvus) in South Korea.</title>
        <authorList>
            <person name="Watanabe Y."/>
            <person name="Arakawa K."/>
        </authorList>
    </citation>
    <scope>NUCLEOTIDE SEQUENCE [LARGE SCALE GENOMIC DNA]</scope>
    <source>
        <strain evidence="3 4">D10</strain>
    </source>
</reference>
<dbReference type="RefSeq" id="WP_213435157.1">
    <property type="nucleotide sequence ID" value="NZ_AP024546.1"/>
</dbReference>
<evidence type="ECO:0000313" key="3">
    <source>
        <dbReference type="EMBL" id="BCT94283.1"/>
    </source>
</evidence>
<feature type="signal peptide" evidence="1">
    <location>
        <begin position="1"/>
        <end position="23"/>
    </location>
</feature>
<dbReference type="EMBL" id="AP024546">
    <property type="protein sequence ID" value="BCT94283.1"/>
    <property type="molecule type" value="Genomic_DNA"/>
</dbReference>
<keyword evidence="4" id="KW-1185">Reference proteome</keyword>